<sequence>MNVTTAGDFWTAVRQQKPLIEVRDQSLIRQILLKHFSFRFFGLSFFLSALCSAVIIPLLVFRYIPSDLDFWLFEEFIDLLELLDFDFELENQENLIFMRNFIKCYVLVFIQGYLARFFFVRSINGQYRLRQDPSMLVVSHSLSPYTSRFLGIRFSPTVPSACPECGQEGLSVQGGIMQCPHCRWAAWKRH</sequence>
<evidence type="ECO:0000256" key="1">
    <source>
        <dbReference type="SAM" id="Phobius"/>
    </source>
</evidence>
<accession>A0A6I3SK44</accession>
<gene>
    <name evidence="2" type="ORF">GJ688_09710</name>
</gene>
<dbReference type="Proteomes" id="UP000430670">
    <property type="component" value="Unassembled WGS sequence"/>
</dbReference>
<keyword evidence="1" id="KW-0812">Transmembrane</keyword>
<feature type="transmembrane region" description="Helical" evidence="1">
    <location>
        <begin position="100"/>
        <end position="120"/>
    </location>
</feature>
<evidence type="ECO:0000313" key="3">
    <source>
        <dbReference type="Proteomes" id="UP000430670"/>
    </source>
</evidence>
<organism evidence="2 3">
    <name type="scientific">Heliobacterium mobile</name>
    <name type="common">Heliobacillus mobilis</name>
    <dbReference type="NCBI Taxonomy" id="28064"/>
    <lineage>
        <taxon>Bacteria</taxon>
        <taxon>Bacillati</taxon>
        <taxon>Bacillota</taxon>
        <taxon>Clostridia</taxon>
        <taxon>Eubacteriales</taxon>
        <taxon>Heliobacteriaceae</taxon>
        <taxon>Heliobacterium</taxon>
    </lineage>
</organism>
<protein>
    <submittedName>
        <fullName evidence="2">Uncharacterized protein</fullName>
    </submittedName>
</protein>
<dbReference type="AlphaFoldDB" id="A0A6I3SK44"/>
<evidence type="ECO:0000313" key="2">
    <source>
        <dbReference type="EMBL" id="MTV49253.1"/>
    </source>
</evidence>
<keyword evidence="1" id="KW-0472">Membrane</keyword>
<dbReference type="RefSeq" id="WP_155476346.1">
    <property type="nucleotide sequence ID" value="NZ_WNKU01000009.1"/>
</dbReference>
<reference evidence="2 3" key="1">
    <citation type="submission" date="2019-11" db="EMBL/GenBank/DDBJ databases">
        <title>Whole-genome sequence of a the green, strictly anaerobic photosynthetic bacterium Heliobacillus mobilis DSM 6151.</title>
        <authorList>
            <person name="Kyndt J.A."/>
            <person name="Meyer T.E."/>
        </authorList>
    </citation>
    <scope>NUCLEOTIDE SEQUENCE [LARGE SCALE GENOMIC DNA]</scope>
    <source>
        <strain evidence="2 3">DSM 6151</strain>
    </source>
</reference>
<comment type="caution">
    <text evidence="2">The sequence shown here is derived from an EMBL/GenBank/DDBJ whole genome shotgun (WGS) entry which is preliminary data.</text>
</comment>
<dbReference type="OrthoDB" id="9832427at2"/>
<keyword evidence="3" id="KW-1185">Reference proteome</keyword>
<proteinExistence type="predicted"/>
<dbReference type="EMBL" id="WNKU01000009">
    <property type="protein sequence ID" value="MTV49253.1"/>
    <property type="molecule type" value="Genomic_DNA"/>
</dbReference>
<feature type="transmembrane region" description="Helical" evidence="1">
    <location>
        <begin position="40"/>
        <end position="64"/>
    </location>
</feature>
<name>A0A6I3SK44_HELMO</name>
<keyword evidence="1" id="KW-1133">Transmembrane helix</keyword>